<dbReference type="InterPro" id="IPR011701">
    <property type="entry name" value="MFS"/>
</dbReference>
<feature type="region of interest" description="Disordered" evidence="7">
    <location>
        <begin position="351"/>
        <end position="394"/>
    </location>
</feature>
<evidence type="ECO:0000256" key="4">
    <source>
        <dbReference type="ARBA" id="ARBA00022989"/>
    </source>
</evidence>
<feature type="transmembrane region" description="Helical" evidence="8">
    <location>
        <begin position="677"/>
        <end position="700"/>
    </location>
</feature>
<evidence type="ECO:0000256" key="5">
    <source>
        <dbReference type="ARBA" id="ARBA00023136"/>
    </source>
</evidence>
<feature type="transmembrane region" description="Helical" evidence="8">
    <location>
        <begin position="113"/>
        <end position="132"/>
    </location>
</feature>
<evidence type="ECO:0000256" key="1">
    <source>
        <dbReference type="ARBA" id="ARBA00004141"/>
    </source>
</evidence>
<feature type="transmembrane region" description="Helical" evidence="8">
    <location>
        <begin position="80"/>
        <end position="101"/>
    </location>
</feature>
<accession>A0AAD5LVK0</accession>
<gene>
    <name evidence="10" type="ORF">P43SY_004153</name>
</gene>
<feature type="transmembrane region" description="Helical" evidence="8">
    <location>
        <begin position="707"/>
        <end position="727"/>
    </location>
</feature>
<feature type="transmembrane region" description="Helical" evidence="8">
    <location>
        <begin position="607"/>
        <end position="632"/>
    </location>
</feature>
<dbReference type="InterPro" id="IPR044770">
    <property type="entry name" value="MFS_spinster-like"/>
</dbReference>
<dbReference type="PROSITE" id="PS50850">
    <property type="entry name" value="MFS"/>
    <property type="match status" value="1"/>
</dbReference>
<dbReference type="AlphaFoldDB" id="A0AAD5LVK0"/>
<dbReference type="InterPro" id="IPR036259">
    <property type="entry name" value="MFS_trans_sf"/>
</dbReference>
<keyword evidence="4 8" id="KW-1133">Transmembrane helix</keyword>
<evidence type="ECO:0000256" key="8">
    <source>
        <dbReference type="SAM" id="Phobius"/>
    </source>
</evidence>
<dbReference type="PANTHER" id="PTHR23505:SF9">
    <property type="entry name" value="PROTEIN, PUTATIVE-RELATED"/>
    <property type="match status" value="1"/>
</dbReference>
<name>A0AAD5LVK0_PYTIN</name>
<feature type="compositionally biased region" description="Polar residues" evidence="7">
    <location>
        <begin position="364"/>
        <end position="380"/>
    </location>
</feature>
<feature type="region of interest" description="Disordered" evidence="7">
    <location>
        <begin position="1"/>
        <end position="25"/>
    </location>
</feature>
<feature type="transmembrane region" description="Helical" evidence="8">
    <location>
        <begin position="138"/>
        <end position="159"/>
    </location>
</feature>
<dbReference type="Proteomes" id="UP001209570">
    <property type="component" value="Unassembled WGS sequence"/>
</dbReference>
<dbReference type="GO" id="GO:0022857">
    <property type="term" value="F:transmembrane transporter activity"/>
    <property type="evidence" value="ECO:0007669"/>
    <property type="project" value="InterPro"/>
</dbReference>
<reference evidence="10" key="1">
    <citation type="submission" date="2021-12" db="EMBL/GenBank/DDBJ databases">
        <title>Prjna785345.</title>
        <authorList>
            <person name="Rujirawat T."/>
            <person name="Krajaejun T."/>
        </authorList>
    </citation>
    <scope>NUCLEOTIDE SEQUENCE</scope>
    <source>
        <strain evidence="10">Pi057C3</strain>
    </source>
</reference>
<organism evidence="10 11">
    <name type="scientific">Pythium insidiosum</name>
    <name type="common">Pythiosis disease agent</name>
    <dbReference type="NCBI Taxonomy" id="114742"/>
    <lineage>
        <taxon>Eukaryota</taxon>
        <taxon>Sar</taxon>
        <taxon>Stramenopiles</taxon>
        <taxon>Oomycota</taxon>
        <taxon>Peronosporomycetes</taxon>
        <taxon>Pythiales</taxon>
        <taxon>Pythiaceae</taxon>
        <taxon>Pythium</taxon>
    </lineage>
</organism>
<feature type="transmembrane region" description="Helical" evidence="8">
    <location>
        <begin position="757"/>
        <end position="780"/>
    </location>
</feature>
<dbReference type="SUPFAM" id="SSF103473">
    <property type="entry name" value="MFS general substrate transporter"/>
    <property type="match status" value="1"/>
</dbReference>
<dbReference type="Pfam" id="PF07690">
    <property type="entry name" value="MFS_1"/>
    <property type="match status" value="2"/>
</dbReference>
<evidence type="ECO:0000259" key="9">
    <source>
        <dbReference type="PROSITE" id="PS50850"/>
    </source>
</evidence>
<feature type="transmembrane region" description="Helical" evidence="8">
    <location>
        <begin position="644"/>
        <end position="665"/>
    </location>
</feature>
<evidence type="ECO:0000256" key="6">
    <source>
        <dbReference type="ARBA" id="ARBA00024338"/>
    </source>
</evidence>
<feature type="region of interest" description="Disordered" evidence="7">
    <location>
        <begin position="300"/>
        <end position="323"/>
    </location>
</feature>
<keyword evidence="3 8" id="KW-0812">Transmembrane</keyword>
<feature type="transmembrane region" description="Helical" evidence="8">
    <location>
        <begin position="39"/>
        <end position="60"/>
    </location>
</feature>
<protein>
    <recommendedName>
        <fullName evidence="9">Major facilitator superfamily (MFS) profile domain-containing protein</fullName>
    </recommendedName>
</protein>
<feature type="transmembrane region" description="Helical" evidence="8">
    <location>
        <begin position="209"/>
        <end position="228"/>
    </location>
</feature>
<dbReference type="GO" id="GO:0016020">
    <property type="term" value="C:membrane"/>
    <property type="evidence" value="ECO:0007669"/>
    <property type="project" value="UniProtKB-SubCell"/>
</dbReference>
<evidence type="ECO:0000313" key="11">
    <source>
        <dbReference type="Proteomes" id="UP001209570"/>
    </source>
</evidence>
<dbReference type="EMBL" id="JAKCXM010000392">
    <property type="protein sequence ID" value="KAJ0394670.1"/>
    <property type="molecule type" value="Genomic_DNA"/>
</dbReference>
<evidence type="ECO:0000256" key="3">
    <source>
        <dbReference type="ARBA" id="ARBA00022692"/>
    </source>
</evidence>
<comment type="similarity">
    <text evidence="6">Belongs to the major facilitator superfamily. Spinster (TC 2.A.1.49) family.</text>
</comment>
<feature type="transmembrane region" description="Helical" evidence="8">
    <location>
        <begin position="171"/>
        <end position="197"/>
    </location>
</feature>
<dbReference type="PANTHER" id="PTHR23505">
    <property type="entry name" value="SPINSTER"/>
    <property type="match status" value="1"/>
</dbReference>
<evidence type="ECO:0000313" key="10">
    <source>
        <dbReference type="EMBL" id="KAJ0394670.1"/>
    </source>
</evidence>
<dbReference type="InterPro" id="IPR020846">
    <property type="entry name" value="MFS_dom"/>
</dbReference>
<evidence type="ECO:0000256" key="2">
    <source>
        <dbReference type="ARBA" id="ARBA00022448"/>
    </source>
</evidence>
<feature type="compositionally biased region" description="Polar residues" evidence="7">
    <location>
        <begin position="245"/>
        <end position="254"/>
    </location>
</feature>
<feature type="domain" description="Major facilitator superfamily (MFS) profile" evidence="9">
    <location>
        <begin position="42"/>
        <end position="786"/>
    </location>
</feature>
<keyword evidence="11" id="KW-1185">Reference proteome</keyword>
<feature type="region of interest" description="Disordered" evidence="7">
    <location>
        <begin position="245"/>
        <end position="265"/>
    </location>
</feature>
<comment type="subcellular location">
    <subcellularLocation>
        <location evidence="1">Membrane</location>
        <topology evidence="1">Multi-pass membrane protein</topology>
    </subcellularLocation>
</comment>
<sequence length="808" mass="88114">MAGGFHLPAAADERDGPRQAMTARDARRERYMAKTRAEAAYLFKFLIITQVVVYLEAGAIPCLLDQLSVDLNMSATQQGALGGVVYFALSAASPLFAYCMHRFNPQHILGMSLVLNNIATLMLALTPTGYSFSAYMMIAARALIGFTQAFPCIYTPLWVDEYAPREKVAGWMSYLQGSVPMGVMLGYFVGTVANWFVPEEYRWFQTWRWPFVVQFIAMCPIMIAVFFVPKKHLVIRSEGQRSPANSIAVSSSESVHTDPISDENRSIETAEEILARATLGNDDGDDDELDDEDAMAALEEALSPNNSAARTPLPPSTTRSQREVLAAATTPLPPSTSNSEQRELMHAALTPLPKSMGGDAITSERLSSESAPLLRSNSARSELPPRSKRTSRLTATEPTGLFDYIEEAIKLGTKPPLSWSGPNHEEEDVLLASATMYGVASQRGLRQLHHNQQSQQIENEVGSSSFRRSFLSSTYDGSPEVRRTVLGASSASPEGGQLAALTVSRVPSIVEPQVAAPLSASGYGAFDPVARSPLKSPTMSLLEASILEEEFLEAYEQGSFSDGLHELLRIPIFCLIVTGLTAVYFVVTGVQYWSTIFMIKSLHASKYLVNGLFVLVAGTGPIFGVFFGGWLIDRCGGYIGVQQRATALGICMALGVTAFAISAATTFFDDIYITASFLWLLLFFGGSILPACTGIFISVVPAQHRALASSFSVMVFNLIGYSLSPYLTGLVMEWVLSHQGQAGTYFEGCDEACAYRVGFRFCLFWSVWSFVCIGGAWVIARREAAAKAKEELEILAAFRFYTPAQTAH</sequence>
<keyword evidence="2" id="KW-0813">Transport</keyword>
<keyword evidence="5 8" id="KW-0472">Membrane</keyword>
<feature type="transmembrane region" description="Helical" evidence="8">
    <location>
        <begin position="567"/>
        <end position="587"/>
    </location>
</feature>
<proteinExistence type="inferred from homology"/>
<evidence type="ECO:0000256" key="7">
    <source>
        <dbReference type="SAM" id="MobiDB-lite"/>
    </source>
</evidence>
<comment type="caution">
    <text evidence="10">The sequence shown here is derived from an EMBL/GenBank/DDBJ whole genome shotgun (WGS) entry which is preliminary data.</text>
</comment>
<dbReference type="Gene3D" id="1.20.1250.20">
    <property type="entry name" value="MFS general substrate transporter like domains"/>
    <property type="match status" value="2"/>
</dbReference>